<sequence>METTKVYYCSDGMYSREIERKSVKCPFCGVINIPEYLFLKNVEGSDFLNVFTQCTNPTCRNMFITQFSTVGVRKPVFTKILPTALPEKRTFSDIISELSPIFCEIYNQAYIAEQTNLMQICGTGYRKSLEFLIKDYLISTLPEDQHEAIKNKFLNNCIRDNISNINIKTVASRAVWLGNDETHYTRKWEDKDINDLKSIIELTLHWIESEIRTQKLLEDMPEFR</sequence>
<comment type="caution">
    <text evidence="1">The sequence shown here is derived from an EMBL/GenBank/DDBJ whole genome shotgun (WGS) entry which is preliminary data.</text>
</comment>
<gene>
    <name evidence="1" type="ORF">RVH45_05855</name>
</gene>
<evidence type="ECO:0000313" key="2">
    <source>
        <dbReference type="Proteomes" id="UP001181086"/>
    </source>
</evidence>
<dbReference type="EMBL" id="JAWDEV010000004">
    <property type="protein sequence ID" value="MDU0269430.1"/>
    <property type="molecule type" value="Genomic_DNA"/>
</dbReference>
<evidence type="ECO:0000313" key="1">
    <source>
        <dbReference type="EMBL" id="MDU0269430.1"/>
    </source>
</evidence>
<protein>
    <submittedName>
        <fullName evidence="1">DUF4145 domain-containing protein</fullName>
    </submittedName>
</protein>
<dbReference type="AlphaFoldDB" id="A0AAE4LRC1"/>
<dbReference type="Proteomes" id="UP001181086">
    <property type="component" value="Unassembled WGS sequence"/>
</dbReference>
<name>A0AAE4LRC1_9BACT</name>
<reference evidence="1" key="1">
    <citation type="submission" date="2023-10" db="EMBL/GenBank/DDBJ databases">
        <title>Genome of Potential pathogenic bacteria in Crohn's disease.</title>
        <authorList>
            <person name="Rodriguez-Palacios A."/>
        </authorList>
    </citation>
    <scope>NUCLEOTIDE SEQUENCE</scope>
    <source>
        <strain evidence="1">CavFT-hAR62</strain>
    </source>
</reference>
<proteinExistence type="predicted"/>
<dbReference type="RefSeq" id="WP_054349338.1">
    <property type="nucleotide sequence ID" value="NZ_BAABZF010000001.1"/>
</dbReference>
<accession>A0AAE4LRC1</accession>
<organism evidence="1 2">
    <name type="scientific">Phocaeicola dorei</name>
    <dbReference type="NCBI Taxonomy" id="357276"/>
    <lineage>
        <taxon>Bacteria</taxon>
        <taxon>Pseudomonadati</taxon>
        <taxon>Bacteroidota</taxon>
        <taxon>Bacteroidia</taxon>
        <taxon>Bacteroidales</taxon>
        <taxon>Bacteroidaceae</taxon>
        <taxon>Phocaeicola</taxon>
    </lineage>
</organism>